<dbReference type="Pfam" id="PF17064">
    <property type="entry name" value="QVR"/>
    <property type="match status" value="1"/>
</dbReference>
<proteinExistence type="predicted"/>
<dbReference type="GO" id="GO:0032222">
    <property type="term" value="P:regulation of synaptic transmission, cholinergic"/>
    <property type="evidence" value="ECO:0007669"/>
    <property type="project" value="InterPro"/>
</dbReference>
<dbReference type="AlphaFoldDB" id="A0A1D1VPI7"/>
<reference evidence="4 5" key="1">
    <citation type="journal article" date="2016" name="Nat. Commun.">
        <title>Extremotolerant tardigrade genome and improved radiotolerance of human cultured cells by tardigrade-unique protein.</title>
        <authorList>
            <person name="Hashimoto T."/>
            <person name="Horikawa D.D."/>
            <person name="Saito Y."/>
            <person name="Kuwahara H."/>
            <person name="Kozuka-Hata H."/>
            <person name="Shin-I T."/>
            <person name="Minakuchi Y."/>
            <person name="Ohishi K."/>
            <person name="Motoyama A."/>
            <person name="Aizu T."/>
            <person name="Enomoto A."/>
            <person name="Kondo K."/>
            <person name="Tanaka S."/>
            <person name="Hara Y."/>
            <person name="Koshikawa S."/>
            <person name="Sagara H."/>
            <person name="Miura T."/>
            <person name="Yokobori S."/>
            <person name="Miyagawa K."/>
            <person name="Suzuki Y."/>
            <person name="Kubo T."/>
            <person name="Oyama M."/>
            <person name="Kohara Y."/>
            <person name="Fujiyama A."/>
            <person name="Arakawa K."/>
            <person name="Katayama T."/>
            <person name="Toyoda A."/>
            <person name="Kunieda T."/>
        </authorList>
    </citation>
    <scope>NUCLEOTIDE SEQUENCE [LARGE SCALE GENOMIC DNA]</scope>
    <source>
        <strain evidence="4 5">YOKOZUNA-1</strain>
    </source>
</reference>
<evidence type="ECO:0000313" key="4">
    <source>
        <dbReference type="EMBL" id="GAV03502.1"/>
    </source>
</evidence>
<feature type="chain" id="PRO_5008898691" description="Protein sleepless" evidence="3">
    <location>
        <begin position="32"/>
        <end position="136"/>
    </location>
</feature>
<comment type="caution">
    <text evidence="4">The sequence shown here is derived from an EMBL/GenBank/DDBJ whole genome shotgun (WGS) entry which is preliminary data.</text>
</comment>
<dbReference type="EMBL" id="BDGG01000009">
    <property type="protein sequence ID" value="GAV03502.1"/>
    <property type="molecule type" value="Genomic_DNA"/>
</dbReference>
<accession>A0A1D1VPI7</accession>
<name>A0A1D1VPI7_RAMVA</name>
<dbReference type="GO" id="GO:0030431">
    <property type="term" value="P:sleep"/>
    <property type="evidence" value="ECO:0007669"/>
    <property type="project" value="InterPro"/>
</dbReference>
<sequence length="136" mass="13983">MRKKMNTVSGTALRCLVAIFVSSVVIESVAANTCYVCNSALDGNCADANRLGNLYRDCSATTGTSANRCIKISGPGTLISRDCASPFNSAATSDGCTVNGNVQTCTCSSNYCNLSSRIGSATGIVSLTLMAGFLLV</sequence>
<feature type="signal peptide" evidence="3">
    <location>
        <begin position="1"/>
        <end position="31"/>
    </location>
</feature>
<evidence type="ECO:0000256" key="3">
    <source>
        <dbReference type="SAM" id="SignalP"/>
    </source>
</evidence>
<protein>
    <recommendedName>
        <fullName evidence="6">Protein sleepless</fullName>
    </recommendedName>
</protein>
<keyword evidence="5" id="KW-1185">Reference proteome</keyword>
<keyword evidence="2" id="KW-0325">Glycoprotein</keyword>
<evidence type="ECO:0000256" key="2">
    <source>
        <dbReference type="ARBA" id="ARBA00023180"/>
    </source>
</evidence>
<keyword evidence="1 3" id="KW-0732">Signal</keyword>
<dbReference type="InterPro" id="IPR031424">
    <property type="entry name" value="QVR-like"/>
</dbReference>
<gene>
    <name evidence="4" type="primary">RvY_13913</name>
    <name evidence="4" type="synonym">RvY_13913.1</name>
    <name evidence="4" type="ORF">RvY_13913-1</name>
</gene>
<evidence type="ECO:0000313" key="5">
    <source>
        <dbReference type="Proteomes" id="UP000186922"/>
    </source>
</evidence>
<dbReference type="Proteomes" id="UP000186922">
    <property type="component" value="Unassembled WGS sequence"/>
</dbReference>
<evidence type="ECO:0008006" key="6">
    <source>
        <dbReference type="Google" id="ProtNLM"/>
    </source>
</evidence>
<evidence type="ECO:0000256" key="1">
    <source>
        <dbReference type="ARBA" id="ARBA00022729"/>
    </source>
</evidence>
<organism evidence="4 5">
    <name type="scientific">Ramazzottius varieornatus</name>
    <name type="common">Water bear</name>
    <name type="synonym">Tardigrade</name>
    <dbReference type="NCBI Taxonomy" id="947166"/>
    <lineage>
        <taxon>Eukaryota</taxon>
        <taxon>Metazoa</taxon>
        <taxon>Ecdysozoa</taxon>
        <taxon>Tardigrada</taxon>
        <taxon>Eutardigrada</taxon>
        <taxon>Parachela</taxon>
        <taxon>Hypsibioidea</taxon>
        <taxon>Ramazzottiidae</taxon>
        <taxon>Ramazzottius</taxon>
    </lineage>
</organism>
<dbReference type="OrthoDB" id="10527134at2759"/>